<comment type="caution">
    <text evidence="8">The sequence shown here is derived from an EMBL/GenBank/DDBJ whole genome shotgun (WGS) entry which is preliminary data.</text>
</comment>
<keyword evidence="4" id="KW-0964">Secreted</keyword>
<dbReference type="InterPro" id="IPR002069">
    <property type="entry name" value="Interferon_gamma"/>
</dbReference>
<dbReference type="InterPro" id="IPR009079">
    <property type="entry name" value="4_helix_cytokine-like_core"/>
</dbReference>
<sequence>MMTLSWGICFVFFGMMVYSEAFLPENIKDSIDHLNTHYVRKNPNPGKLYDGHSLFLDKLKDKSFEEGEQKLLMIIILDAYNRIFTRMENETQDEKLKHDLHEVKEEMNKLKAHYFSGKHANIKKYVTELLALKENDPRIQSKAIFELKTVYNKAAILGTQSADNHRRRRHAKRSKKQHS</sequence>
<evidence type="ECO:0000256" key="5">
    <source>
        <dbReference type="ARBA" id="ARBA00023180"/>
    </source>
</evidence>
<evidence type="ECO:0008006" key="10">
    <source>
        <dbReference type="Google" id="ProtNLM"/>
    </source>
</evidence>
<dbReference type="GO" id="GO:0006955">
    <property type="term" value="P:immune response"/>
    <property type="evidence" value="ECO:0007669"/>
    <property type="project" value="InterPro"/>
</dbReference>
<dbReference type="GO" id="GO:0005125">
    <property type="term" value="F:cytokine activity"/>
    <property type="evidence" value="ECO:0007669"/>
    <property type="project" value="UniProtKB-KW"/>
</dbReference>
<feature type="compositionally biased region" description="Basic residues" evidence="6">
    <location>
        <begin position="165"/>
        <end position="179"/>
    </location>
</feature>
<evidence type="ECO:0000256" key="6">
    <source>
        <dbReference type="SAM" id="MobiDB-lite"/>
    </source>
</evidence>
<dbReference type="SUPFAM" id="SSF47266">
    <property type="entry name" value="4-helical cytokines"/>
    <property type="match status" value="1"/>
</dbReference>
<proteinExistence type="inferred from homology"/>
<name>A0AAE0QBB5_9TELE</name>
<keyword evidence="3" id="KW-0202">Cytokine</keyword>
<dbReference type="EMBL" id="JAUCMX010000018">
    <property type="protein sequence ID" value="KAK3518114.1"/>
    <property type="molecule type" value="Genomic_DNA"/>
</dbReference>
<dbReference type="PANTHER" id="PTHR11419">
    <property type="entry name" value="INTERFERON GAMMA"/>
    <property type="match status" value="1"/>
</dbReference>
<feature type="signal peptide" evidence="7">
    <location>
        <begin position="1"/>
        <end position="21"/>
    </location>
</feature>
<organism evidence="8 9">
    <name type="scientific">Hemibagrus guttatus</name>
    <dbReference type="NCBI Taxonomy" id="175788"/>
    <lineage>
        <taxon>Eukaryota</taxon>
        <taxon>Metazoa</taxon>
        <taxon>Chordata</taxon>
        <taxon>Craniata</taxon>
        <taxon>Vertebrata</taxon>
        <taxon>Euteleostomi</taxon>
        <taxon>Actinopterygii</taxon>
        <taxon>Neopterygii</taxon>
        <taxon>Teleostei</taxon>
        <taxon>Ostariophysi</taxon>
        <taxon>Siluriformes</taxon>
        <taxon>Bagridae</taxon>
        <taxon>Hemibagrus</taxon>
    </lineage>
</organism>
<dbReference type="Pfam" id="PF00714">
    <property type="entry name" value="IFN-gamma"/>
    <property type="match status" value="1"/>
</dbReference>
<evidence type="ECO:0000256" key="4">
    <source>
        <dbReference type="ARBA" id="ARBA00022525"/>
    </source>
</evidence>
<keyword evidence="7" id="KW-0732">Signal</keyword>
<evidence type="ECO:0000313" key="9">
    <source>
        <dbReference type="Proteomes" id="UP001274896"/>
    </source>
</evidence>
<feature type="region of interest" description="Disordered" evidence="6">
    <location>
        <begin position="158"/>
        <end position="179"/>
    </location>
</feature>
<dbReference type="Gene3D" id="1.20.1250.10">
    <property type="match status" value="1"/>
</dbReference>
<reference evidence="8" key="1">
    <citation type="submission" date="2023-06" db="EMBL/GenBank/DDBJ databases">
        <title>Male Hemibagrus guttatus genome.</title>
        <authorList>
            <person name="Bian C."/>
        </authorList>
    </citation>
    <scope>NUCLEOTIDE SEQUENCE</scope>
    <source>
        <strain evidence="8">Male_cb2023</strain>
        <tissue evidence="8">Muscle</tissue>
    </source>
</reference>
<evidence type="ECO:0000256" key="7">
    <source>
        <dbReference type="SAM" id="SignalP"/>
    </source>
</evidence>
<keyword evidence="5" id="KW-0325">Glycoprotein</keyword>
<evidence type="ECO:0000313" key="8">
    <source>
        <dbReference type="EMBL" id="KAK3518114.1"/>
    </source>
</evidence>
<accession>A0AAE0QBB5</accession>
<dbReference type="AlphaFoldDB" id="A0AAE0QBB5"/>
<protein>
    <recommendedName>
        <fullName evidence="10">Interferon gamma</fullName>
    </recommendedName>
</protein>
<dbReference type="GO" id="GO:0005615">
    <property type="term" value="C:extracellular space"/>
    <property type="evidence" value="ECO:0007669"/>
    <property type="project" value="UniProtKB-KW"/>
</dbReference>
<dbReference type="GO" id="GO:0005133">
    <property type="term" value="F:type II interferon receptor binding"/>
    <property type="evidence" value="ECO:0007669"/>
    <property type="project" value="InterPro"/>
</dbReference>
<dbReference type="PANTHER" id="PTHR11419:SF0">
    <property type="entry name" value="INTERFERON GAMMA"/>
    <property type="match status" value="1"/>
</dbReference>
<comment type="subcellular location">
    <subcellularLocation>
        <location evidence="1">Secreted</location>
    </subcellularLocation>
</comment>
<comment type="similarity">
    <text evidence="2">Belongs to the type II (or gamma) interferon family.</text>
</comment>
<dbReference type="Proteomes" id="UP001274896">
    <property type="component" value="Unassembled WGS sequence"/>
</dbReference>
<evidence type="ECO:0000256" key="3">
    <source>
        <dbReference type="ARBA" id="ARBA00022514"/>
    </source>
</evidence>
<gene>
    <name evidence="8" type="ORF">QTP70_033211</name>
</gene>
<evidence type="ECO:0000256" key="2">
    <source>
        <dbReference type="ARBA" id="ARBA00007566"/>
    </source>
</evidence>
<feature type="chain" id="PRO_5042092980" description="Interferon gamma" evidence="7">
    <location>
        <begin position="22"/>
        <end position="179"/>
    </location>
</feature>
<keyword evidence="9" id="KW-1185">Reference proteome</keyword>
<evidence type="ECO:0000256" key="1">
    <source>
        <dbReference type="ARBA" id="ARBA00004613"/>
    </source>
</evidence>